<accession>A0A7J8YSP8</accession>
<evidence type="ECO:0000313" key="1">
    <source>
        <dbReference type="EMBL" id="MBA0702593.1"/>
    </source>
</evidence>
<keyword evidence="2" id="KW-1185">Reference proteome</keyword>
<gene>
    <name evidence="1" type="ORF">Goari_022178</name>
</gene>
<reference evidence="1 2" key="1">
    <citation type="journal article" date="2019" name="Genome Biol. Evol.">
        <title>Insights into the evolution of the New World diploid cottons (Gossypium, subgenus Houzingenia) based on genome sequencing.</title>
        <authorList>
            <person name="Grover C.E."/>
            <person name="Arick M.A. 2nd"/>
            <person name="Thrash A."/>
            <person name="Conover J.L."/>
            <person name="Sanders W.S."/>
            <person name="Peterson D.G."/>
            <person name="Frelichowski J.E."/>
            <person name="Scheffler J.A."/>
            <person name="Scheffler B.E."/>
            <person name="Wendel J.F."/>
        </authorList>
    </citation>
    <scope>NUCLEOTIDE SEQUENCE [LARGE SCALE GENOMIC DNA]</scope>
    <source>
        <strain evidence="1">185</strain>
        <tissue evidence="1">Leaf</tissue>
    </source>
</reference>
<dbReference type="AlphaFoldDB" id="A0A7J8YSP8"/>
<comment type="caution">
    <text evidence="1">The sequence shown here is derived from an EMBL/GenBank/DDBJ whole genome shotgun (WGS) entry which is preliminary data.</text>
</comment>
<sequence length="34" mass="4000">MNRAAHMMEEEGKQWVVPTIWIEEAPSRVEMVVD</sequence>
<dbReference type="Proteomes" id="UP000593577">
    <property type="component" value="Unassembled WGS sequence"/>
</dbReference>
<dbReference type="EMBL" id="JABFAA010352573">
    <property type="protein sequence ID" value="MBA0702593.1"/>
    <property type="molecule type" value="Genomic_DNA"/>
</dbReference>
<organism evidence="1 2">
    <name type="scientific">Gossypium aridum</name>
    <name type="common">American cotton</name>
    <name type="synonym">Erioxylum aridum</name>
    <dbReference type="NCBI Taxonomy" id="34290"/>
    <lineage>
        <taxon>Eukaryota</taxon>
        <taxon>Viridiplantae</taxon>
        <taxon>Streptophyta</taxon>
        <taxon>Embryophyta</taxon>
        <taxon>Tracheophyta</taxon>
        <taxon>Spermatophyta</taxon>
        <taxon>Magnoliopsida</taxon>
        <taxon>eudicotyledons</taxon>
        <taxon>Gunneridae</taxon>
        <taxon>Pentapetalae</taxon>
        <taxon>rosids</taxon>
        <taxon>malvids</taxon>
        <taxon>Malvales</taxon>
        <taxon>Malvaceae</taxon>
        <taxon>Malvoideae</taxon>
        <taxon>Gossypium</taxon>
    </lineage>
</organism>
<protein>
    <submittedName>
        <fullName evidence="1">Uncharacterized protein</fullName>
    </submittedName>
</protein>
<name>A0A7J8YSP8_GOSAI</name>
<proteinExistence type="predicted"/>
<evidence type="ECO:0000313" key="2">
    <source>
        <dbReference type="Proteomes" id="UP000593577"/>
    </source>
</evidence>